<dbReference type="Pfam" id="PF07715">
    <property type="entry name" value="Plug"/>
    <property type="match status" value="1"/>
</dbReference>
<dbReference type="Pfam" id="PF13715">
    <property type="entry name" value="CarbopepD_reg_2"/>
    <property type="match status" value="1"/>
</dbReference>
<gene>
    <name evidence="15" type="ORF">HHU12_14225</name>
</gene>
<dbReference type="InterPro" id="IPR023997">
    <property type="entry name" value="TonB-dep_OMP_SusC/RagA_CS"/>
</dbReference>
<organism evidence="15 16">
    <name type="scientific">Flammeovirga aprica JL-4</name>
    <dbReference type="NCBI Taxonomy" id="694437"/>
    <lineage>
        <taxon>Bacteria</taxon>
        <taxon>Pseudomonadati</taxon>
        <taxon>Bacteroidota</taxon>
        <taxon>Cytophagia</taxon>
        <taxon>Cytophagales</taxon>
        <taxon>Flammeovirgaceae</taxon>
        <taxon>Flammeovirga</taxon>
    </lineage>
</organism>
<keyword evidence="3 10" id="KW-1134">Transmembrane beta strand</keyword>
<keyword evidence="16" id="KW-1185">Reference proteome</keyword>
<evidence type="ECO:0000256" key="8">
    <source>
        <dbReference type="ARBA" id="ARBA00023170"/>
    </source>
</evidence>
<feature type="domain" description="TonB-dependent receptor plug" evidence="14">
    <location>
        <begin position="117"/>
        <end position="239"/>
    </location>
</feature>
<reference evidence="15 16" key="1">
    <citation type="submission" date="2020-04" db="EMBL/GenBank/DDBJ databases">
        <title>Flammeovirga sp. SR4, a novel species isolated from seawater.</title>
        <authorList>
            <person name="Wang X."/>
        </authorList>
    </citation>
    <scope>NUCLEOTIDE SEQUENCE [LARGE SCALE GENOMIC DNA]</scope>
    <source>
        <strain evidence="15 16">ATCC 23126</strain>
    </source>
</reference>
<dbReference type="InterPro" id="IPR008969">
    <property type="entry name" value="CarboxyPept-like_regulatory"/>
</dbReference>
<evidence type="ECO:0000256" key="11">
    <source>
        <dbReference type="RuleBase" id="RU003357"/>
    </source>
</evidence>
<evidence type="ECO:0000256" key="5">
    <source>
        <dbReference type="ARBA" id="ARBA00022729"/>
    </source>
</evidence>
<keyword evidence="7 10" id="KW-0472">Membrane</keyword>
<name>A0A7X9RUV3_9BACT</name>
<dbReference type="InterPro" id="IPR037066">
    <property type="entry name" value="Plug_dom_sf"/>
</dbReference>
<dbReference type="PANTHER" id="PTHR30069">
    <property type="entry name" value="TONB-DEPENDENT OUTER MEMBRANE RECEPTOR"/>
    <property type="match status" value="1"/>
</dbReference>
<comment type="similarity">
    <text evidence="10 11">Belongs to the TonB-dependent receptor family.</text>
</comment>
<evidence type="ECO:0000256" key="3">
    <source>
        <dbReference type="ARBA" id="ARBA00022452"/>
    </source>
</evidence>
<dbReference type="SUPFAM" id="SSF49464">
    <property type="entry name" value="Carboxypeptidase regulatory domain-like"/>
    <property type="match status" value="1"/>
</dbReference>
<evidence type="ECO:0000256" key="1">
    <source>
        <dbReference type="ARBA" id="ARBA00004571"/>
    </source>
</evidence>
<evidence type="ECO:0000256" key="10">
    <source>
        <dbReference type="PROSITE-ProRule" id="PRU01360"/>
    </source>
</evidence>
<dbReference type="Gene3D" id="2.170.130.10">
    <property type="entry name" value="TonB-dependent receptor, plug domain"/>
    <property type="match status" value="1"/>
</dbReference>
<keyword evidence="5 12" id="KW-0732">Signal</keyword>
<dbReference type="AlphaFoldDB" id="A0A7X9RUV3"/>
<dbReference type="Gene3D" id="2.60.40.1120">
    <property type="entry name" value="Carboxypeptidase-like, regulatory domain"/>
    <property type="match status" value="1"/>
</dbReference>
<comment type="caution">
    <text evidence="15">The sequence shown here is derived from an EMBL/GenBank/DDBJ whole genome shotgun (WGS) entry which is preliminary data.</text>
</comment>
<dbReference type="InterPro" id="IPR036942">
    <property type="entry name" value="Beta-barrel_TonB_sf"/>
</dbReference>
<keyword evidence="9 10" id="KW-0998">Cell outer membrane</keyword>
<dbReference type="PANTHER" id="PTHR30069:SF29">
    <property type="entry name" value="HEMOGLOBIN AND HEMOGLOBIN-HAPTOGLOBIN-BINDING PROTEIN 1-RELATED"/>
    <property type="match status" value="1"/>
</dbReference>
<evidence type="ECO:0000256" key="9">
    <source>
        <dbReference type="ARBA" id="ARBA00023237"/>
    </source>
</evidence>
<evidence type="ECO:0000313" key="16">
    <source>
        <dbReference type="Proteomes" id="UP000576082"/>
    </source>
</evidence>
<dbReference type="InterPro" id="IPR023996">
    <property type="entry name" value="TonB-dep_OMP_SusC/RagA"/>
</dbReference>
<dbReference type="SUPFAM" id="SSF56935">
    <property type="entry name" value="Porins"/>
    <property type="match status" value="1"/>
</dbReference>
<feature type="domain" description="TonB-dependent receptor-like beta-barrel" evidence="13">
    <location>
        <begin position="436"/>
        <end position="791"/>
    </location>
</feature>
<dbReference type="PROSITE" id="PS52016">
    <property type="entry name" value="TONB_DEPENDENT_REC_3"/>
    <property type="match status" value="1"/>
</dbReference>
<dbReference type="GO" id="GO:0044718">
    <property type="term" value="P:siderophore transmembrane transport"/>
    <property type="evidence" value="ECO:0007669"/>
    <property type="project" value="TreeGrafter"/>
</dbReference>
<dbReference type="InterPro" id="IPR039426">
    <property type="entry name" value="TonB-dep_rcpt-like"/>
</dbReference>
<keyword evidence="6 11" id="KW-0798">TonB box</keyword>
<feature type="signal peptide" evidence="12">
    <location>
        <begin position="1"/>
        <end position="21"/>
    </location>
</feature>
<evidence type="ECO:0000256" key="6">
    <source>
        <dbReference type="ARBA" id="ARBA00023077"/>
    </source>
</evidence>
<evidence type="ECO:0000256" key="7">
    <source>
        <dbReference type="ARBA" id="ARBA00023136"/>
    </source>
</evidence>
<dbReference type="GO" id="GO:0009279">
    <property type="term" value="C:cell outer membrane"/>
    <property type="evidence" value="ECO:0007669"/>
    <property type="project" value="UniProtKB-SubCell"/>
</dbReference>
<dbReference type="NCBIfam" id="TIGR04056">
    <property type="entry name" value="OMP_RagA_SusC"/>
    <property type="match status" value="1"/>
</dbReference>
<evidence type="ECO:0000256" key="12">
    <source>
        <dbReference type="SAM" id="SignalP"/>
    </source>
</evidence>
<keyword evidence="4 10" id="KW-0812">Transmembrane</keyword>
<accession>A0A7X9RUV3</accession>
<keyword evidence="2 10" id="KW-0813">Transport</keyword>
<evidence type="ECO:0000259" key="13">
    <source>
        <dbReference type="Pfam" id="PF00593"/>
    </source>
</evidence>
<dbReference type="Pfam" id="PF00593">
    <property type="entry name" value="TonB_dep_Rec_b-barrel"/>
    <property type="match status" value="1"/>
</dbReference>
<dbReference type="InterPro" id="IPR012910">
    <property type="entry name" value="Plug_dom"/>
</dbReference>
<evidence type="ECO:0000259" key="14">
    <source>
        <dbReference type="Pfam" id="PF07715"/>
    </source>
</evidence>
<dbReference type="EMBL" id="JABANE010000035">
    <property type="protein sequence ID" value="NME69128.1"/>
    <property type="molecule type" value="Genomic_DNA"/>
</dbReference>
<comment type="subcellular location">
    <subcellularLocation>
        <location evidence="1 10">Cell outer membrane</location>
        <topology evidence="1 10">Multi-pass membrane protein</topology>
    </subcellularLocation>
</comment>
<dbReference type="Proteomes" id="UP000576082">
    <property type="component" value="Unassembled WGS sequence"/>
</dbReference>
<dbReference type="NCBIfam" id="TIGR04057">
    <property type="entry name" value="SusC_RagA_signa"/>
    <property type="match status" value="1"/>
</dbReference>
<dbReference type="GO" id="GO:0015344">
    <property type="term" value="F:siderophore uptake transmembrane transporter activity"/>
    <property type="evidence" value="ECO:0007669"/>
    <property type="project" value="TreeGrafter"/>
</dbReference>
<sequence length="1027" mass="112866">MIKRVLFLLTFLMCSISSLYAQERRVTGIVADADENTLPGATVLVVGTTVGAVTDFEGKYSITLPAEGGQQLEVRLIGYTTQLVEIGTQSVINFTLEEDAQELEEVVVTALGMEKDKKSLGYSVSEVKGDDLKTADNDILSSLNGQVAGVQVTASSGAVGSSSRVVIRGNSSLTGDNQPLYVVDGVPVDNTYNSGNTSSGGADFGSPISDLNPDDIESMTVLKGPNAAALYGSRAVNGAIIVTTKKGKGQQGLGVTLSNTTTFQTPLILPDYQNTYGQGMNGEFKFVDGKGGGTHDGFDESWGPRLDAGLMIPQFDSNGELAPWVSNPNNVRDFFETGHVSTSNLSIAHANENTNMRFSLMYSDQKGMVPNTGLNTYSASMAIGHKITEKLRFDAKATYSHRGADNLPSQGYDGNNVMQQFVWFGRQVDVAGLKNYKKLDGTPYNWNYNYHDNPYWISYENTNSQRRDRVNGYAQMKYNFTDYLSLQVKGGTDFYSENRMQRTAKYSINNPTGGFTEENYFVSESNFDFLLSFSKDFGRDWNVSANAGGNNMYRNYKRDAMTATGLANPGIYTPANAVGQIDAITYFEEQIINSLYATASVGFRDYLFMDVSVRNDWSSTLPAANDSFLYPSINLSYVFSEHFDLPQWISNGKVRGGWAQVGAAANPYMLQNVYGSPLPWDGNPMFKYDNVQANPNLKPETTNSWETGLEMSFLNNRLGFEAVYYKKNTYDQIVQADVSSASGYRFSAINAGEIENKGVEFLLYATPIQTTDFQWDVSFNYTRNVNTVKSLADGVDSFILGDYWGLTTEARPGMPLGTFYGIKYQRSPEGDIIVNDQGIPQRTTEKEALGDINPDWRGGIRNSITYKGITFSALIDIQKGGSIFSVTNMFGEYAGVLEKTAINREDGRIVGVVPDGNGGYKPNEVAADAMTYYQGLYGIHEEYIYDATYVKLAQLSIGYNLPQKWLKNTGLKGLYVAAVGNDLWMMYKNAPNIDPQAGFGAGMSGQGFEFGQLPTARSFGFDIKMKF</sequence>
<evidence type="ECO:0000256" key="4">
    <source>
        <dbReference type="ARBA" id="ARBA00022692"/>
    </source>
</evidence>
<protein>
    <submittedName>
        <fullName evidence="15">SusC/RagA family TonB-linked outer membrane protein</fullName>
    </submittedName>
</protein>
<evidence type="ECO:0000256" key="2">
    <source>
        <dbReference type="ARBA" id="ARBA00022448"/>
    </source>
</evidence>
<dbReference type="InterPro" id="IPR000531">
    <property type="entry name" value="Beta-barrel_TonB"/>
</dbReference>
<keyword evidence="8" id="KW-0675">Receptor</keyword>
<evidence type="ECO:0000313" key="15">
    <source>
        <dbReference type="EMBL" id="NME69128.1"/>
    </source>
</evidence>
<proteinExistence type="inferred from homology"/>
<feature type="chain" id="PRO_5031386657" evidence="12">
    <location>
        <begin position="22"/>
        <end position="1027"/>
    </location>
</feature>
<dbReference type="Gene3D" id="2.40.170.20">
    <property type="entry name" value="TonB-dependent receptor, beta-barrel domain"/>
    <property type="match status" value="1"/>
</dbReference>